<protein>
    <submittedName>
        <fullName evidence="2">Uncharacterized protein</fullName>
    </submittedName>
</protein>
<evidence type="ECO:0000313" key="3">
    <source>
        <dbReference type="Proteomes" id="UP000617743"/>
    </source>
</evidence>
<feature type="region of interest" description="Disordered" evidence="1">
    <location>
        <begin position="14"/>
        <end position="38"/>
    </location>
</feature>
<reference evidence="3" key="1">
    <citation type="journal article" date="2019" name="Int. J. Syst. Evol. Microbiol.">
        <title>The Global Catalogue of Microorganisms (GCM) 10K type strain sequencing project: providing services to taxonomists for standard genome sequencing and annotation.</title>
        <authorList>
            <consortium name="The Broad Institute Genomics Platform"/>
            <consortium name="The Broad Institute Genome Sequencing Center for Infectious Disease"/>
            <person name="Wu L."/>
            <person name="Ma J."/>
        </authorList>
    </citation>
    <scope>NUCLEOTIDE SEQUENCE [LARGE SCALE GENOMIC DNA]</scope>
    <source>
        <strain evidence="3">JCM 4866</strain>
    </source>
</reference>
<gene>
    <name evidence="2" type="ORF">GCM10010383_29570</name>
</gene>
<sequence>MLALQCGELVLGGRPVRESGSGRHGRMPPQGAAVAQGTYPAVRRTVDRVDERFDERSGRSTGRVPVGLMSVSEPRGAVCAFFPVCV</sequence>
<name>A0ABQ2X3N1_9ACTN</name>
<dbReference type="EMBL" id="BMWC01000003">
    <property type="protein sequence ID" value="GGW97739.1"/>
    <property type="molecule type" value="Genomic_DNA"/>
</dbReference>
<keyword evidence="3" id="KW-1185">Reference proteome</keyword>
<accession>A0ABQ2X3N1</accession>
<evidence type="ECO:0000313" key="2">
    <source>
        <dbReference type="EMBL" id="GGW97739.1"/>
    </source>
</evidence>
<proteinExistence type="predicted"/>
<organism evidence="2 3">
    <name type="scientific">Streptomyces lomondensis</name>
    <dbReference type="NCBI Taxonomy" id="68229"/>
    <lineage>
        <taxon>Bacteria</taxon>
        <taxon>Bacillati</taxon>
        <taxon>Actinomycetota</taxon>
        <taxon>Actinomycetes</taxon>
        <taxon>Kitasatosporales</taxon>
        <taxon>Streptomycetaceae</taxon>
        <taxon>Streptomyces</taxon>
    </lineage>
</organism>
<dbReference type="Proteomes" id="UP000617743">
    <property type="component" value="Unassembled WGS sequence"/>
</dbReference>
<comment type="caution">
    <text evidence="2">The sequence shown here is derived from an EMBL/GenBank/DDBJ whole genome shotgun (WGS) entry which is preliminary data.</text>
</comment>
<evidence type="ECO:0000256" key="1">
    <source>
        <dbReference type="SAM" id="MobiDB-lite"/>
    </source>
</evidence>